<comment type="similarity">
    <text evidence="1">Belongs to the GEM family.</text>
</comment>
<dbReference type="InterPro" id="IPR004182">
    <property type="entry name" value="GRAM"/>
</dbReference>
<dbReference type="RefSeq" id="XP_019702994.2">
    <property type="nucleotide sequence ID" value="XM_019847435.2"/>
</dbReference>
<dbReference type="InterPro" id="IPR011993">
    <property type="entry name" value="PH-like_dom_sf"/>
</dbReference>
<keyword evidence="3" id="KW-1185">Reference proteome</keyword>
<dbReference type="Proteomes" id="UP000504607">
    <property type="component" value="Unplaced"/>
</dbReference>
<evidence type="ECO:0000259" key="2">
    <source>
        <dbReference type="SMART" id="SM00568"/>
    </source>
</evidence>
<dbReference type="SMART" id="SM00568">
    <property type="entry name" value="GRAM"/>
    <property type="match status" value="1"/>
</dbReference>
<evidence type="ECO:0000313" key="3">
    <source>
        <dbReference type="Proteomes" id="UP000504607"/>
    </source>
</evidence>
<feature type="domain" description="GRAM" evidence="2">
    <location>
        <begin position="158"/>
        <end position="235"/>
    </location>
</feature>
<gene>
    <name evidence="4" type="primary">LOC105035776</name>
</gene>
<evidence type="ECO:0000256" key="1">
    <source>
        <dbReference type="ARBA" id="ARBA00009414"/>
    </source>
</evidence>
<dbReference type="AlphaFoldDB" id="A0A6J0PET2"/>
<dbReference type="OrthoDB" id="1876989at2759"/>
<feature type="non-terminal residue" evidence="4">
    <location>
        <position position="282"/>
    </location>
</feature>
<dbReference type="InParanoid" id="A0A6J0PET2"/>
<sequence>MAGKQEGRWDAWAMGTPVAPQAHPANQQAATWVPVDYIPLLPPPHGPAPAPAPAPASYMNYSVPPSASSAHVGDGVGNGGNPYVHVSPVPGSTGKSPMEMILRVLNRCGKKLEEHSRKAGDAAGNVWHYLKTGPSVTDAAMARLAQGTKVLAEGGCDKVFQQTFGILPGEQLKKAYACYLSTSSGPVMGTLYISTRRLAFCSDKPLCYNVSQVQEEWIYYQLWPIHSLRTLLDSDKLDTPNFDSWYRKLKIVLEHERILYIFMDEASEEPAANAHAARDTYM</sequence>
<protein>
    <submittedName>
        <fullName evidence="4">GEM-like protein 1</fullName>
    </submittedName>
</protein>
<proteinExistence type="inferred from homology"/>
<dbReference type="InterPro" id="IPR037848">
    <property type="entry name" value="GEM-like"/>
</dbReference>
<organism evidence="3 4">
    <name type="scientific">Elaeis guineensis var. tenera</name>
    <name type="common">Oil palm</name>
    <dbReference type="NCBI Taxonomy" id="51953"/>
    <lineage>
        <taxon>Eukaryota</taxon>
        <taxon>Viridiplantae</taxon>
        <taxon>Streptophyta</taxon>
        <taxon>Embryophyta</taxon>
        <taxon>Tracheophyta</taxon>
        <taxon>Spermatophyta</taxon>
        <taxon>Magnoliopsida</taxon>
        <taxon>Liliopsida</taxon>
        <taxon>Arecaceae</taxon>
        <taxon>Arecoideae</taxon>
        <taxon>Cocoseae</taxon>
        <taxon>Elaeidinae</taxon>
        <taxon>Elaeis</taxon>
    </lineage>
</organism>
<reference evidence="4" key="1">
    <citation type="submission" date="2025-08" db="UniProtKB">
        <authorList>
            <consortium name="RefSeq"/>
        </authorList>
    </citation>
    <scope>IDENTIFICATION</scope>
</reference>
<evidence type="ECO:0000313" key="4">
    <source>
        <dbReference type="RefSeq" id="XP_019702994.2"/>
    </source>
</evidence>
<dbReference type="Pfam" id="PF02893">
    <property type="entry name" value="GRAM"/>
    <property type="match status" value="1"/>
</dbReference>
<accession>A0A6J0PET2</accession>
<name>A0A6J0PET2_ELAGV</name>
<dbReference type="Gene3D" id="2.30.29.30">
    <property type="entry name" value="Pleckstrin-homology domain (PH domain)/Phosphotyrosine-binding domain (PTB)"/>
    <property type="match status" value="1"/>
</dbReference>
<dbReference type="PANTHER" id="PTHR31969">
    <property type="entry name" value="GEM-LIKE PROTEIN 2"/>
    <property type="match status" value="1"/>
</dbReference>